<protein>
    <submittedName>
        <fullName evidence="2">Uncharacterized protein</fullName>
    </submittedName>
</protein>
<feature type="compositionally biased region" description="Polar residues" evidence="1">
    <location>
        <begin position="576"/>
        <end position="586"/>
    </location>
</feature>
<name>A0A225APF7_TALAT</name>
<dbReference type="RefSeq" id="XP_020117610.1">
    <property type="nucleotide sequence ID" value="XM_020261947.1"/>
</dbReference>
<comment type="caution">
    <text evidence="2">The sequence shown here is derived from an EMBL/GenBank/DDBJ whole genome shotgun (WGS) entry which is preliminary data.</text>
</comment>
<feature type="region of interest" description="Disordered" evidence="1">
    <location>
        <begin position="327"/>
        <end position="361"/>
    </location>
</feature>
<feature type="compositionally biased region" description="Basic residues" evidence="1">
    <location>
        <begin position="9"/>
        <end position="24"/>
    </location>
</feature>
<feature type="compositionally biased region" description="Basic and acidic residues" evidence="1">
    <location>
        <begin position="549"/>
        <end position="558"/>
    </location>
</feature>
<feature type="region of interest" description="Disordered" evidence="1">
    <location>
        <begin position="746"/>
        <end position="785"/>
    </location>
</feature>
<dbReference type="OrthoDB" id="9975114at2759"/>
<feature type="compositionally biased region" description="Basic and acidic residues" evidence="1">
    <location>
        <begin position="832"/>
        <end position="847"/>
    </location>
</feature>
<dbReference type="EMBL" id="LFMY01000011">
    <property type="protein sequence ID" value="OKL57489.1"/>
    <property type="molecule type" value="Genomic_DNA"/>
</dbReference>
<feature type="compositionally biased region" description="Polar residues" evidence="1">
    <location>
        <begin position="59"/>
        <end position="75"/>
    </location>
</feature>
<feature type="region of interest" description="Disordered" evidence="1">
    <location>
        <begin position="59"/>
        <end position="79"/>
    </location>
</feature>
<feature type="region of interest" description="Disordered" evidence="1">
    <location>
        <begin position="657"/>
        <end position="697"/>
    </location>
</feature>
<keyword evidence="3" id="KW-1185">Reference proteome</keyword>
<feature type="region of interest" description="Disordered" evidence="1">
    <location>
        <begin position="1"/>
        <end position="35"/>
    </location>
</feature>
<evidence type="ECO:0000256" key="1">
    <source>
        <dbReference type="SAM" id="MobiDB-lite"/>
    </source>
</evidence>
<feature type="region of interest" description="Disordered" evidence="1">
    <location>
        <begin position="150"/>
        <end position="192"/>
    </location>
</feature>
<accession>A0A225APF7</accession>
<dbReference type="GeneID" id="31006805"/>
<feature type="compositionally biased region" description="Polar residues" evidence="1">
    <location>
        <begin position="504"/>
        <end position="519"/>
    </location>
</feature>
<sequence>MPSEVGYHQIRRAKSAPSVKKRRQTASAPSLLDSEIARHHATTAASLAMAQARDRLANASLQKTARSSNEETGTMPSIRAIRRQPSVISLARERSSTGHSHNTVSDKQQVYDRMIDTSPANMSSVREFKGFGYDEELSAPSSYRRLRKSRSMFSTKSMRSLRNSGISSNISEETGPPSLRKSTDSTIGPHRSLRHSLSFFNGASQSIRRMKSHGAISSRRQHLPKLADEPLVPQMPPLPVANEGEPVRKAFRTTVRALREFSPDAETLAASNGGRLHSKARSFSITIKKQLKRVFGIPGYAESQSSEGHSVDSPSHDDNLIFESPTIIDRTTQPSLHPTKSSESIATSASRVTSWTNSTAGNTVRTRHTLDRHSLSTIEEGSDFANQQPPGFSEIYGNDNARNRRGKMIDSQRVYSALMRHIDETATRGSERVVSSGTIKGSPVVMGCSPSVHTQRDHGSIHKIPSDMSMRTAQTSFMIAPQVYGSQSSLSLRSLTERPITPLKTKQAQRPSSVASSKVTLRETRSLFFPSGASPKLKTPSPYRAAMNSRRETEDESSRYTPSIIITGIDNDKSDTPSPSIYSRTPSGHAASREYFDYEPEEPIEPGVATIYDAQVPYKSPKRHESQATETGPRNSSEWRHWMNYQMDSISNFNTSNLGSEREHHREDSECDGEPIQRSPIENAAISSHPNGSRDESLGRLRQIYTSRQVSQIEDTVQGQNNFSRPLSRQSMGAFQTLARHSSINGKQRYLNQGTDSNLPNIPRGHQTDLLFNESPEGPVSPSRRQTIRAAREARLSRGNIRQNTLRQGDDQQDAKAVQFRSIREAPSVAKRNKENEMPQSTKEKMKTTGTSGIEDIHMTIGSKRMVDMFLDSRRGRQSSLASEGIGSVFI</sequence>
<dbReference type="STRING" id="1441469.A0A225APF7"/>
<evidence type="ECO:0000313" key="3">
    <source>
        <dbReference type="Proteomes" id="UP000214365"/>
    </source>
</evidence>
<gene>
    <name evidence="2" type="ORF">UA08_07049</name>
</gene>
<feature type="compositionally biased region" description="Polar residues" evidence="1">
    <location>
        <begin position="151"/>
        <end position="172"/>
    </location>
</feature>
<feature type="compositionally biased region" description="Polar residues" evidence="1">
    <location>
        <begin position="746"/>
        <end position="760"/>
    </location>
</feature>
<organism evidence="2 3">
    <name type="scientific">Talaromyces atroroseus</name>
    <dbReference type="NCBI Taxonomy" id="1441469"/>
    <lineage>
        <taxon>Eukaryota</taxon>
        <taxon>Fungi</taxon>
        <taxon>Dikarya</taxon>
        <taxon>Ascomycota</taxon>
        <taxon>Pezizomycotina</taxon>
        <taxon>Eurotiomycetes</taxon>
        <taxon>Eurotiomycetidae</taxon>
        <taxon>Eurotiales</taxon>
        <taxon>Trichocomaceae</taxon>
        <taxon>Talaromyces</taxon>
        <taxon>Talaromyces sect. Trachyspermi</taxon>
    </lineage>
</organism>
<dbReference type="AlphaFoldDB" id="A0A225APF7"/>
<feature type="region of interest" description="Disordered" evidence="1">
    <location>
        <begin position="530"/>
        <end position="589"/>
    </location>
</feature>
<evidence type="ECO:0000313" key="2">
    <source>
        <dbReference type="EMBL" id="OKL57489.1"/>
    </source>
</evidence>
<feature type="compositionally biased region" description="Polar residues" evidence="1">
    <location>
        <begin position="329"/>
        <end position="361"/>
    </location>
</feature>
<feature type="region of interest" description="Disordered" evidence="1">
    <location>
        <begin position="500"/>
        <end position="519"/>
    </location>
</feature>
<feature type="region of interest" description="Disordered" evidence="1">
    <location>
        <begin position="826"/>
        <end position="850"/>
    </location>
</feature>
<proteinExistence type="predicted"/>
<dbReference type="Proteomes" id="UP000214365">
    <property type="component" value="Unassembled WGS sequence"/>
</dbReference>
<reference evidence="2 3" key="1">
    <citation type="submission" date="2015-06" db="EMBL/GenBank/DDBJ databases">
        <title>Talaromyces atroroseus IBT 11181 draft genome.</title>
        <authorList>
            <person name="Rasmussen K.B."/>
            <person name="Rasmussen S."/>
            <person name="Petersen B."/>
            <person name="Sicheritz-Ponten T."/>
            <person name="Mortensen U.H."/>
            <person name="Thrane U."/>
        </authorList>
    </citation>
    <scope>NUCLEOTIDE SEQUENCE [LARGE SCALE GENOMIC DNA]</scope>
    <source>
        <strain evidence="2 3">IBT 11181</strain>
    </source>
</reference>
<feature type="region of interest" description="Disordered" evidence="1">
    <location>
        <begin position="433"/>
        <end position="463"/>
    </location>
</feature>